<accession>A0AAV0BGZ7</accession>
<dbReference type="Gene3D" id="1.10.150.670">
    <property type="entry name" value="Crossover junction endonuclease EME1, DNA-binding domain"/>
    <property type="match status" value="1"/>
</dbReference>
<keyword evidence="5" id="KW-0255">Endonuclease</keyword>
<protein>
    <submittedName>
        <fullName evidence="13">Uncharacterized protein</fullName>
    </submittedName>
</protein>
<keyword evidence="14" id="KW-1185">Reference proteome</keyword>
<dbReference type="InterPro" id="IPR042530">
    <property type="entry name" value="EME1/EME2_C"/>
</dbReference>
<reference evidence="13" key="1">
    <citation type="submission" date="2022-06" db="EMBL/GenBank/DDBJ databases">
        <authorList>
            <consortium name="SYNGENTA / RWTH Aachen University"/>
        </authorList>
    </citation>
    <scope>NUCLEOTIDE SEQUENCE</scope>
</reference>
<keyword evidence="10" id="KW-0234">DNA repair</keyword>
<evidence type="ECO:0000256" key="1">
    <source>
        <dbReference type="ARBA" id="ARBA00001946"/>
    </source>
</evidence>
<proteinExistence type="predicted"/>
<evidence type="ECO:0000256" key="6">
    <source>
        <dbReference type="ARBA" id="ARBA00022763"/>
    </source>
</evidence>
<keyword evidence="9" id="KW-0233">DNA recombination</keyword>
<evidence type="ECO:0000256" key="5">
    <source>
        <dbReference type="ARBA" id="ARBA00022759"/>
    </source>
</evidence>
<dbReference type="GO" id="GO:0006302">
    <property type="term" value="P:double-strand break repair"/>
    <property type="evidence" value="ECO:0007669"/>
    <property type="project" value="TreeGrafter"/>
</dbReference>
<evidence type="ECO:0000256" key="3">
    <source>
        <dbReference type="ARBA" id="ARBA00022722"/>
    </source>
</evidence>
<keyword evidence="3" id="KW-0540">Nuclease</keyword>
<name>A0AAV0BGZ7_PHAPC</name>
<dbReference type="GO" id="GO:0031573">
    <property type="term" value="P:mitotic intra-S DNA damage checkpoint signaling"/>
    <property type="evidence" value="ECO:0007669"/>
    <property type="project" value="TreeGrafter"/>
</dbReference>
<keyword evidence="4" id="KW-0479">Metal-binding</keyword>
<keyword evidence="8" id="KW-0460">Magnesium</keyword>
<keyword evidence="12" id="KW-0469">Meiosis</keyword>
<keyword evidence="7" id="KW-0378">Hydrolase</keyword>
<evidence type="ECO:0000256" key="10">
    <source>
        <dbReference type="ARBA" id="ARBA00023204"/>
    </source>
</evidence>
<dbReference type="GO" id="GO:0048476">
    <property type="term" value="C:Holliday junction resolvase complex"/>
    <property type="evidence" value="ECO:0007669"/>
    <property type="project" value="InterPro"/>
</dbReference>
<comment type="caution">
    <text evidence="13">The sequence shown here is derived from an EMBL/GenBank/DDBJ whole genome shotgun (WGS) entry which is preliminary data.</text>
</comment>
<evidence type="ECO:0000256" key="11">
    <source>
        <dbReference type="ARBA" id="ARBA00023242"/>
    </source>
</evidence>
<dbReference type="PANTHER" id="PTHR21077:SF5">
    <property type="entry name" value="CROSSOVER JUNCTION ENDONUCLEASE MMS4"/>
    <property type="match status" value="1"/>
</dbReference>
<evidence type="ECO:0000313" key="14">
    <source>
        <dbReference type="Proteomes" id="UP001153365"/>
    </source>
</evidence>
<evidence type="ECO:0000256" key="2">
    <source>
        <dbReference type="ARBA" id="ARBA00004123"/>
    </source>
</evidence>
<sequence length="150" mass="17184">QELEILKILTKSFVIRVESLEELADWLLEITLEIGIRPYKGLRQDLRRDLRLDLSGSKGLDNEDTYIKMLSSLTRVTDLESRAIVRRFPTIKKLYLGWKKFEDMGDFTGAESMLVGCNASGKGRSIGKVMSKRIYEVMYKALDGKVYANN</sequence>
<dbReference type="PANTHER" id="PTHR21077">
    <property type="entry name" value="EME1 PROTEIN"/>
    <property type="match status" value="1"/>
</dbReference>
<evidence type="ECO:0000256" key="12">
    <source>
        <dbReference type="ARBA" id="ARBA00023254"/>
    </source>
</evidence>
<comment type="cofactor">
    <cofactor evidence="1">
        <name>Mg(2+)</name>
        <dbReference type="ChEBI" id="CHEBI:18420"/>
    </cofactor>
</comment>
<evidence type="ECO:0000256" key="8">
    <source>
        <dbReference type="ARBA" id="ARBA00022842"/>
    </source>
</evidence>
<dbReference type="GO" id="GO:0031297">
    <property type="term" value="P:replication fork processing"/>
    <property type="evidence" value="ECO:0007669"/>
    <property type="project" value="TreeGrafter"/>
</dbReference>
<dbReference type="InterPro" id="IPR033310">
    <property type="entry name" value="Mms4/EME1/EME2"/>
</dbReference>
<dbReference type="AlphaFoldDB" id="A0AAV0BGZ7"/>
<organism evidence="13 14">
    <name type="scientific">Phakopsora pachyrhizi</name>
    <name type="common">Asian soybean rust disease fungus</name>
    <dbReference type="NCBI Taxonomy" id="170000"/>
    <lineage>
        <taxon>Eukaryota</taxon>
        <taxon>Fungi</taxon>
        <taxon>Dikarya</taxon>
        <taxon>Basidiomycota</taxon>
        <taxon>Pucciniomycotina</taxon>
        <taxon>Pucciniomycetes</taxon>
        <taxon>Pucciniales</taxon>
        <taxon>Phakopsoraceae</taxon>
        <taxon>Phakopsora</taxon>
    </lineage>
</organism>
<dbReference type="EMBL" id="CALTRL010005720">
    <property type="protein sequence ID" value="CAH7685317.1"/>
    <property type="molecule type" value="Genomic_DNA"/>
</dbReference>
<evidence type="ECO:0000256" key="9">
    <source>
        <dbReference type="ARBA" id="ARBA00023172"/>
    </source>
</evidence>
<gene>
    <name evidence="13" type="ORF">PPACK8108_LOCUS19817</name>
</gene>
<evidence type="ECO:0000313" key="13">
    <source>
        <dbReference type="EMBL" id="CAH7685317.1"/>
    </source>
</evidence>
<dbReference type="GO" id="GO:0008821">
    <property type="term" value="F:crossover junction DNA endonuclease activity"/>
    <property type="evidence" value="ECO:0007669"/>
    <property type="project" value="TreeGrafter"/>
</dbReference>
<keyword evidence="6" id="KW-0227">DNA damage</keyword>
<feature type="non-terminal residue" evidence="13">
    <location>
        <position position="1"/>
    </location>
</feature>
<dbReference type="GO" id="GO:0000712">
    <property type="term" value="P:resolution of meiotic recombination intermediates"/>
    <property type="evidence" value="ECO:0007669"/>
    <property type="project" value="TreeGrafter"/>
</dbReference>
<dbReference type="Proteomes" id="UP001153365">
    <property type="component" value="Unassembled WGS sequence"/>
</dbReference>
<keyword evidence="11" id="KW-0539">Nucleus</keyword>
<dbReference type="GO" id="GO:0046872">
    <property type="term" value="F:metal ion binding"/>
    <property type="evidence" value="ECO:0007669"/>
    <property type="project" value="UniProtKB-KW"/>
</dbReference>
<evidence type="ECO:0000256" key="7">
    <source>
        <dbReference type="ARBA" id="ARBA00022801"/>
    </source>
</evidence>
<dbReference type="GO" id="GO:0005634">
    <property type="term" value="C:nucleus"/>
    <property type="evidence" value="ECO:0007669"/>
    <property type="project" value="UniProtKB-SubCell"/>
</dbReference>
<comment type="subcellular location">
    <subcellularLocation>
        <location evidence="2">Nucleus</location>
    </subcellularLocation>
</comment>
<evidence type="ECO:0000256" key="4">
    <source>
        <dbReference type="ARBA" id="ARBA00022723"/>
    </source>
</evidence>